<evidence type="ECO:0008006" key="6">
    <source>
        <dbReference type="Google" id="ProtNLM"/>
    </source>
</evidence>
<feature type="compositionally biased region" description="Low complexity" evidence="3">
    <location>
        <begin position="157"/>
        <end position="196"/>
    </location>
</feature>
<reference evidence="4 5" key="1">
    <citation type="submission" date="2019-04" db="EMBL/GenBank/DDBJ databases">
        <title>High contiguity whole genome sequence and gene annotation resource for two Venturia nashicola isolates.</title>
        <authorList>
            <person name="Prokchorchik M."/>
            <person name="Won K."/>
            <person name="Lee Y."/>
            <person name="Choi E.D."/>
            <person name="Segonzac C."/>
            <person name="Sohn K.H."/>
        </authorList>
    </citation>
    <scope>NUCLEOTIDE SEQUENCE [LARGE SCALE GENOMIC DNA]</scope>
    <source>
        <strain evidence="4 5">PRI2</strain>
    </source>
</reference>
<feature type="compositionally biased region" description="Polar residues" evidence="3">
    <location>
        <begin position="107"/>
        <end position="117"/>
    </location>
</feature>
<sequence length="323" mass="36387">MADDFAELGLEGFDRLVDRYHDTAHDHAVEYGHKMHRPKKWHKNPHGETVQVEEESHPEAERASSEPRAEPKGEPPRRRGENHLGDSEDPGHASEVQPRRRPRRYSGNESRSESVNHAQRRKPYANENPGDHGHLYPPPPGQNMSYEYQQMPRTQPYAGQQMQPYAGQQMQPNAGQQLQPYSSQQVQPYSGQQQPLYSVPLAVPGAYEMSQHRSQSSRPHENRRRHDHDRRFSPPPRRRRSHRDSHRDGHRDSHRDGRRKSLPKDSSLGASLAGALAGGLIGHQAGKGDVFSTAAGALVGAVSGSIAAEKHSKNKDKRRNSGY</sequence>
<evidence type="ECO:0000313" key="4">
    <source>
        <dbReference type="EMBL" id="TID19721.1"/>
    </source>
</evidence>
<dbReference type="EMBL" id="SNSC02000012">
    <property type="protein sequence ID" value="TID19721.1"/>
    <property type="molecule type" value="Genomic_DNA"/>
</dbReference>
<dbReference type="GO" id="GO:0016020">
    <property type="term" value="C:membrane"/>
    <property type="evidence" value="ECO:0007669"/>
    <property type="project" value="UniProtKB-SubCell"/>
</dbReference>
<evidence type="ECO:0000256" key="1">
    <source>
        <dbReference type="ARBA" id="ARBA00004370"/>
    </source>
</evidence>
<protein>
    <recommendedName>
        <fullName evidence="6">Glycine zipper 2TM domain-containing protein</fullName>
    </recommendedName>
</protein>
<gene>
    <name evidence="4" type="ORF">E6O75_ATG07059</name>
</gene>
<keyword evidence="5" id="KW-1185">Reference proteome</keyword>
<dbReference type="Proteomes" id="UP000298493">
    <property type="component" value="Unassembled WGS sequence"/>
</dbReference>
<proteinExistence type="predicted"/>
<evidence type="ECO:0000256" key="2">
    <source>
        <dbReference type="ARBA" id="ARBA00023136"/>
    </source>
</evidence>
<feature type="compositionally biased region" description="Basic and acidic residues" evidence="3">
    <location>
        <begin position="245"/>
        <end position="255"/>
    </location>
</feature>
<comment type="subcellular location">
    <subcellularLocation>
        <location evidence="1">Membrane</location>
    </subcellularLocation>
</comment>
<name>A0A4Z1PEH3_9PEZI</name>
<feature type="compositionally biased region" description="Basic and acidic residues" evidence="3">
    <location>
        <begin position="54"/>
        <end position="92"/>
    </location>
</feature>
<feature type="region of interest" description="Disordered" evidence="3">
    <location>
        <begin position="31"/>
        <end position="270"/>
    </location>
</feature>
<dbReference type="PANTHER" id="PTHR35603:SF2">
    <property type="entry name" value="OUTER MEMBRANE LIPOPROTEIN"/>
    <property type="match status" value="1"/>
</dbReference>
<dbReference type="InterPro" id="IPR051407">
    <property type="entry name" value="Bact_OM_lipoprot/Surf_antigen"/>
</dbReference>
<feature type="compositionally biased region" description="Polar residues" evidence="3">
    <location>
        <begin position="142"/>
        <end position="153"/>
    </location>
</feature>
<dbReference type="PANTHER" id="PTHR35603">
    <property type="match status" value="1"/>
</dbReference>
<evidence type="ECO:0000313" key="5">
    <source>
        <dbReference type="Proteomes" id="UP000298493"/>
    </source>
</evidence>
<organism evidence="4 5">
    <name type="scientific">Venturia nashicola</name>
    <dbReference type="NCBI Taxonomy" id="86259"/>
    <lineage>
        <taxon>Eukaryota</taxon>
        <taxon>Fungi</taxon>
        <taxon>Dikarya</taxon>
        <taxon>Ascomycota</taxon>
        <taxon>Pezizomycotina</taxon>
        <taxon>Dothideomycetes</taxon>
        <taxon>Pleosporomycetidae</taxon>
        <taxon>Venturiales</taxon>
        <taxon>Venturiaceae</taxon>
        <taxon>Venturia</taxon>
    </lineage>
</organism>
<dbReference type="STRING" id="86259.A0A4Z1PEH3"/>
<feature type="compositionally biased region" description="Basic residues" evidence="3">
    <location>
        <begin position="34"/>
        <end position="44"/>
    </location>
</feature>
<comment type="caution">
    <text evidence="4">The sequence shown here is derived from an EMBL/GenBank/DDBJ whole genome shotgun (WGS) entry which is preliminary data.</text>
</comment>
<evidence type="ECO:0000256" key="3">
    <source>
        <dbReference type="SAM" id="MobiDB-lite"/>
    </source>
</evidence>
<dbReference type="AlphaFoldDB" id="A0A4Z1PEH3"/>
<accession>A0A4Z1PEH3</accession>
<keyword evidence="2" id="KW-0472">Membrane</keyword>